<sequence length="304" mass="34047">MSIFITGASGLIGSHLCRKLVLQDYDVVGLVHHRINPALDFLLERENFNICVGDIRNEPFIERVIEHYGVKTVFHVAALLPYTTNNDLFGVNVGGTLSLLRVIRETNVKHFIYASTMGVYSDPPNYLPVDEVHPARPTTMYGVSKLASEVLCGYYRKSMAVVVLRYAGVYGMSSEKNRVVNKFIRCALSNQPLIVDGDGSHGSDFTYVEDIVQGTIGAWNREISDVYNIGSGQDSSLKELAELIIELTNSKSEILFNGCKSTRPFRFYLDIAKAKRELGYRPHLLKDGLTLYIQQWEIANGRTS</sequence>
<dbReference type="SUPFAM" id="SSF51735">
    <property type="entry name" value="NAD(P)-binding Rossmann-fold domains"/>
    <property type="match status" value="1"/>
</dbReference>
<reference evidence="3" key="1">
    <citation type="journal article" date="2015" name="Nature">
        <title>Complex archaea that bridge the gap between prokaryotes and eukaryotes.</title>
        <authorList>
            <person name="Spang A."/>
            <person name="Saw J.H."/>
            <person name="Jorgensen S.L."/>
            <person name="Zaremba-Niedzwiedzka K."/>
            <person name="Martijn J."/>
            <person name="Lind A.E."/>
            <person name="van Eijk R."/>
            <person name="Schleper C."/>
            <person name="Guy L."/>
            <person name="Ettema T.J."/>
        </authorList>
    </citation>
    <scope>NUCLEOTIDE SEQUENCE</scope>
</reference>
<dbReference type="PANTHER" id="PTHR43000">
    <property type="entry name" value="DTDP-D-GLUCOSE 4,6-DEHYDRATASE-RELATED"/>
    <property type="match status" value="1"/>
</dbReference>
<dbReference type="InterPro" id="IPR001509">
    <property type="entry name" value="Epimerase_deHydtase"/>
</dbReference>
<name>A0A0F9TJ99_9ZZZZ</name>
<gene>
    <name evidence="3" type="ORF">LCGC14_0341160</name>
</gene>
<evidence type="ECO:0000313" key="3">
    <source>
        <dbReference type="EMBL" id="KKN79334.1"/>
    </source>
</evidence>
<evidence type="ECO:0000259" key="2">
    <source>
        <dbReference type="Pfam" id="PF01370"/>
    </source>
</evidence>
<comment type="caution">
    <text evidence="3">The sequence shown here is derived from an EMBL/GenBank/DDBJ whole genome shotgun (WGS) entry which is preliminary data.</text>
</comment>
<dbReference type="InterPro" id="IPR036291">
    <property type="entry name" value="NAD(P)-bd_dom_sf"/>
</dbReference>
<accession>A0A0F9TJ99</accession>
<proteinExistence type="inferred from homology"/>
<comment type="similarity">
    <text evidence="1">Belongs to the NAD(P)-dependent epimerase/dehydratase family.</text>
</comment>
<evidence type="ECO:0000256" key="1">
    <source>
        <dbReference type="ARBA" id="ARBA00007637"/>
    </source>
</evidence>
<organism evidence="3">
    <name type="scientific">marine sediment metagenome</name>
    <dbReference type="NCBI Taxonomy" id="412755"/>
    <lineage>
        <taxon>unclassified sequences</taxon>
        <taxon>metagenomes</taxon>
        <taxon>ecological metagenomes</taxon>
    </lineage>
</organism>
<dbReference type="PRINTS" id="PR01713">
    <property type="entry name" value="NUCEPIMERASE"/>
</dbReference>
<dbReference type="EMBL" id="LAZR01000249">
    <property type="protein sequence ID" value="KKN79334.1"/>
    <property type="molecule type" value="Genomic_DNA"/>
</dbReference>
<feature type="domain" description="NAD-dependent epimerase/dehydratase" evidence="2">
    <location>
        <begin position="3"/>
        <end position="230"/>
    </location>
</feature>
<dbReference type="Pfam" id="PF01370">
    <property type="entry name" value="Epimerase"/>
    <property type="match status" value="1"/>
</dbReference>
<dbReference type="Gene3D" id="3.40.50.720">
    <property type="entry name" value="NAD(P)-binding Rossmann-like Domain"/>
    <property type="match status" value="1"/>
</dbReference>
<protein>
    <recommendedName>
        <fullName evidence="2">NAD-dependent epimerase/dehydratase domain-containing protein</fullName>
    </recommendedName>
</protein>
<dbReference type="AlphaFoldDB" id="A0A0F9TJ99"/>